<sequence length="70" mass="7813">MFSTLKLKQQLALSFTLLIVLLLVIAAIASIAIDKGQDNLAEYRAFSQDNDLTLRMSTQLLETRLAVVNF</sequence>
<keyword evidence="2" id="KW-1185">Reference proteome</keyword>
<comment type="caution">
    <text evidence="1">The sequence shown here is derived from an EMBL/GenBank/DDBJ whole genome shotgun (WGS) entry which is preliminary data.</text>
</comment>
<dbReference type="EMBL" id="JAPDMX010000012">
    <property type="protein sequence ID" value="MCW3172153.1"/>
    <property type="molecule type" value="Genomic_DNA"/>
</dbReference>
<dbReference type="Proteomes" id="UP001163714">
    <property type="component" value="Unassembled WGS sequence"/>
</dbReference>
<evidence type="ECO:0008006" key="3">
    <source>
        <dbReference type="Google" id="ProtNLM"/>
    </source>
</evidence>
<evidence type="ECO:0000313" key="1">
    <source>
        <dbReference type="EMBL" id="MCW3172153.1"/>
    </source>
</evidence>
<protein>
    <recommendedName>
        <fullName evidence="3">Methyl-accepting chemotaxis protein</fullName>
    </recommendedName>
</protein>
<name>A0ABT3I819_9GAMM</name>
<reference evidence="1" key="1">
    <citation type="submission" date="2022-10" db="EMBL/GenBank/DDBJ databases">
        <title>Shewanella flava sp. nov, isolated from the estuary of the Fenhe River into the Yellow River.</title>
        <authorList>
            <person name="Li Y."/>
        </authorList>
    </citation>
    <scope>NUCLEOTIDE SEQUENCE</scope>
    <source>
        <strain evidence="1">FYR11-62</strain>
    </source>
</reference>
<accession>A0ABT3I819</accession>
<proteinExistence type="predicted"/>
<evidence type="ECO:0000313" key="2">
    <source>
        <dbReference type="Proteomes" id="UP001163714"/>
    </source>
</evidence>
<dbReference type="RefSeq" id="WP_264725710.1">
    <property type="nucleotide sequence ID" value="NZ_JAPDMX010000012.1"/>
</dbReference>
<organism evidence="1 2">
    <name type="scientific">Shewanella subflava</name>
    <dbReference type="NCBI Taxonomy" id="2986476"/>
    <lineage>
        <taxon>Bacteria</taxon>
        <taxon>Pseudomonadati</taxon>
        <taxon>Pseudomonadota</taxon>
        <taxon>Gammaproteobacteria</taxon>
        <taxon>Alteromonadales</taxon>
        <taxon>Shewanellaceae</taxon>
        <taxon>Shewanella</taxon>
    </lineage>
</organism>
<gene>
    <name evidence="1" type="ORF">OHT75_06655</name>
</gene>